<comment type="caution">
    <text evidence="1">The sequence shown here is derived from an EMBL/GenBank/DDBJ whole genome shotgun (WGS) entry which is preliminary data.</text>
</comment>
<dbReference type="OrthoDB" id="2427034at2759"/>
<protein>
    <submittedName>
        <fullName evidence="1">Uncharacterized protein</fullName>
    </submittedName>
</protein>
<dbReference type="EMBL" id="WTPW01000072">
    <property type="protein sequence ID" value="KAF0552072.1"/>
    <property type="molecule type" value="Genomic_DNA"/>
</dbReference>
<organism evidence="1 2">
    <name type="scientific">Gigaspora margarita</name>
    <dbReference type="NCBI Taxonomy" id="4874"/>
    <lineage>
        <taxon>Eukaryota</taxon>
        <taxon>Fungi</taxon>
        <taxon>Fungi incertae sedis</taxon>
        <taxon>Mucoromycota</taxon>
        <taxon>Glomeromycotina</taxon>
        <taxon>Glomeromycetes</taxon>
        <taxon>Diversisporales</taxon>
        <taxon>Gigasporaceae</taxon>
        <taxon>Gigaspora</taxon>
    </lineage>
</organism>
<dbReference type="AlphaFoldDB" id="A0A8H4B133"/>
<reference evidence="1 2" key="1">
    <citation type="journal article" date="2019" name="Environ. Microbiol.">
        <title>At the nexus of three kingdoms: the genome of the mycorrhizal fungus Gigaspora margarita provides insights into plant, endobacterial and fungal interactions.</title>
        <authorList>
            <person name="Venice F."/>
            <person name="Ghignone S."/>
            <person name="Salvioli di Fossalunga A."/>
            <person name="Amselem J."/>
            <person name="Novero M."/>
            <person name="Xianan X."/>
            <person name="Sedzielewska Toro K."/>
            <person name="Morin E."/>
            <person name="Lipzen A."/>
            <person name="Grigoriev I.V."/>
            <person name="Henrissat B."/>
            <person name="Martin F.M."/>
            <person name="Bonfante P."/>
        </authorList>
    </citation>
    <scope>NUCLEOTIDE SEQUENCE [LARGE SCALE GENOMIC DNA]</scope>
    <source>
        <strain evidence="1 2">BEG34</strain>
    </source>
</reference>
<name>A0A8H4B133_GIGMA</name>
<proteinExistence type="predicted"/>
<dbReference type="Proteomes" id="UP000439903">
    <property type="component" value="Unassembled WGS sequence"/>
</dbReference>
<gene>
    <name evidence="1" type="ORF">F8M41_022678</name>
</gene>
<evidence type="ECO:0000313" key="2">
    <source>
        <dbReference type="Proteomes" id="UP000439903"/>
    </source>
</evidence>
<sequence length="108" mass="12784">MVNTIRFSSNCNNFGPRFKDFKWNDTFEEREKSLELLQKLYDSMKEDSQPEDINSQQQTTVYDCSDDDDDFFKALENKVDSGLSAVEEDEVLHYMRLRQIDVDQDPLK</sequence>
<evidence type="ECO:0000313" key="1">
    <source>
        <dbReference type="EMBL" id="KAF0552072.1"/>
    </source>
</evidence>
<accession>A0A8H4B133</accession>
<keyword evidence="2" id="KW-1185">Reference proteome</keyword>